<keyword evidence="4" id="KW-1185">Reference proteome</keyword>
<dbReference type="SUPFAM" id="SSF49265">
    <property type="entry name" value="Fibronectin type III"/>
    <property type="match status" value="1"/>
</dbReference>
<reference evidence="3 4" key="1">
    <citation type="submission" date="2014-04" db="EMBL/GenBank/DDBJ databases">
        <authorList>
            <consortium name="DOE Joint Genome Institute"/>
            <person name="Kuo A."/>
            <person name="Martino E."/>
            <person name="Perotto S."/>
            <person name="Kohler A."/>
            <person name="Nagy L.G."/>
            <person name="Floudas D."/>
            <person name="Copeland A."/>
            <person name="Barry K.W."/>
            <person name="Cichocki N."/>
            <person name="Veneault-Fourrey C."/>
            <person name="LaButti K."/>
            <person name="Lindquist E.A."/>
            <person name="Lipzen A."/>
            <person name="Lundell T."/>
            <person name="Morin E."/>
            <person name="Murat C."/>
            <person name="Sun H."/>
            <person name="Tunlid A."/>
            <person name="Henrissat B."/>
            <person name="Grigoriev I.V."/>
            <person name="Hibbett D.S."/>
            <person name="Martin F."/>
            <person name="Nordberg H.P."/>
            <person name="Cantor M.N."/>
            <person name="Hua S.X."/>
        </authorList>
    </citation>
    <scope>NUCLEOTIDE SEQUENCE [LARGE SCALE GENOMIC DNA]</scope>
    <source>
        <strain evidence="3 4">Zn</strain>
    </source>
</reference>
<gene>
    <name evidence="3" type="ORF">OIDMADRAFT_147949</name>
</gene>
<proteinExistence type="predicted"/>
<dbReference type="InterPro" id="IPR051532">
    <property type="entry name" value="Ester_Hydrolysis_Enzymes"/>
</dbReference>
<dbReference type="AlphaFoldDB" id="A0A0C3CF34"/>
<reference evidence="4" key="2">
    <citation type="submission" date="2015-01" db="EMBL/GenBank/DDBJ databases">
        <title>Evolutionary Origins and Diversification of the Mycorrhizal Mutualists.</title>
        <authorList>
            <consortium name="DOE Joint Genome Institute"/>
            <consortium name="Mycorrhizal Genomics Consortium"/>
            <person name="Kohler A."/>
            <person name="Kuo A."/>
            <person name="Nagy L.G."/>
            <person name="Floudas D."/>
            <person name="Copeland A."/>
            <person name="Barry K.W."/>
            <person name="Cichocki N."/>
            <person name="Veneault-Fourrey C."/>
            <person name="LaButti K."/>
            <person name="Lindquist E.A."/>
            <person name="Lipzen A."/>
            <person name="Lundell T."/>
            <person name="Morin E."/>
            <person name="Murat C."/>
            <person name="Riley R."/>
            <person name="Ohm R."/>
            <person name="Sun H."/>
            <person name="Tunlid A."/>
            <person name="Henrissat B."/>
            <person name="Grigoriev I.V."/>
            <person name="Hibbett D.S."/>
            <person name="Martin F."/>
        </authorList>
    </citation>
    <scope>NUCLEOTIDE SEQUENCE [LARGE SCALE GENOMIC DNA]</scope>
    <source>
        <strain evidence="4">Zn</strain>
    </source>
</reference>
<dbReference type="InterPro" id="IPR036116">
    <property type="entry name" value="FN3_sf"/>
</dbReference>
<keyword evidence="1" id="KW-0732">Signal</keyword>
<dbReference type="GO" id="GO:0004622">
    <property type="term" value="F:phosphatidylcholine lysophospholipase activity"/>
    <property type="evidence" value="ECO:0007669"/>
    <property type="project" value="TreeGrafter"/>
</dbReference>
<protein>
    <recommendedName>
        <fullName evidence="2">SGNH hydrolase-type esterase domain-containing protein</fullName>
    </recommendedName>
</protein>
<dbReference type="InterPro" id="IPR036514">
    <property type="entry name" value="SGNH_hydro_sf"/>
</dbReference>
<dbReference type="EMBL" id="KN832882">
    <property type="protein sequence ID" value="KIM97548.1"/>
    <property type="molecule type" value="Genomic_DNA"/>
</dbReference>
<organism evidence="3 4">
    <name type="scientific">Oidiodendron maius (strain Zn)</name>
    <dbReference type="NCBI Taxonomy" id="913774"/>
    <lineage>
        <taxon>Eukaryota</taxon>
        <taxon>Fungi</taxon>
        <taxon>Dikarya</taxon>
        <taxon>Ascomycota</taxon>
        <taxon>Pezizomycotina</taxon>
        <taxon>Leotiomycetes</taxon>
        <taxon>Leotiomycetes incertae sedis</taxon>
        <taxon>Myxotrichaceae</taxon>
        <taxon>Oidiodendron</taxon>
    </lineage>
</organism>
<dbReference type="STRING" id="913774.A0A0C3CF34"/>
<feature type="signal peptide" evidence="1">
    <location>
        <begin position="1"/>
        <end position="38"/>
    </location>
</feature>
<dbReference type="Pfam" id="PF13472">
    <property type="entry name" value="Lipase_GDSL_2"/>
    <property type="match status" value="1"/>
</dbReference>
<evidence type="ECO:0000259" key="2">
    <source>
        <dbReference type="Pfam" id="PF13472"/>
    </source>
</evidence>
<name>A0A0C3CF34_OIDMZ</name>
<dbReference type="Gene3D" id="3.40.50.1110">
    <property type="entry name" value="SGNH hydrolase"/>
    <property type="match status" value="1"/>
</dbReference>
<dbReference type="SUPFAM" id="SSF52266">
    <property type="entry name" value="SGNH hydrolase"/>
    <property type="match status" value="1"/>
</dbReference>
<dbReference type="CDD" id="cd01833">
    <property type="entry name" value="XynB_like"/>
    <property type="match status" value="1"/>
</dbReference>
<evidence type="ECO:0000256" key="1">
    <source>
        <dbReference type="SAM" id="SignalP"/>
    </source>
</evidence>
<dbReference type="InterPro" id="IPR003961">
    <property type="entry name" value="FN3_dom"/>
</dbReference>
<feature type="chain" id="PRO_5002162419" description="SGNH hydrolase-type esterase domain-containing protein" evidence="1">
    <location>
        <begin position="39"/>
        <end position="489"/>
    </location>
</feature>
<dbReference type="HOGENOM" id="CLU_014183_0_0_1"/>
<dbReference type="InterPro" id="IPR013830">
    <property type="entry name" value="SGNH_hydro"/>
</dbReference>
<dbReference type="PANTHER" id="PTHR30383">
    <property type="entry name" value="THIOESTERASE 1/PROTEASE 1/LYSOPHOSPHOLIPASE L1"/>
    <property type="match status" value="1"/>
</dbReference>
<evidence type="ECO:0000313" key="3">
    <source>
        <dbReference type="EMBL" id="KIM97548.1"/>
    </source>
</evidence>
<dbReference type="InParanoid" id="A0A0C3CF34"/>
<dbReference type="OrthoDB" id="2119228at2759"/>
<dbReference type="PANTHER" id="PTHR30383:SF19">
    <property type="entry name" value="FIBRONECTIN TYPE-III DOMAIN-CONTAINING PROTEIN"/>
    <property type="match status" value="1"/>
</dbReference>
<feature type="domain" description="SGNH hydrolase-type esterase" evidence="2">
    <location>
        <begin position="161"/>
        <end position="285"/>
    </location>
</feature>
<dbReference type="Proteomes" id="UP000054321">
    <property type="component" value="Unassembled WGS sequence"/>
</dbReference>
<accession>A0A0C3CF34</accession>
<dbReference type="CDD" id="cd00063">
    <property type="entry name" value="FN3"/>
    <property type="match status" value="1"/>
</dbReference>
<evidence type="ECO:0000313" key="4">
    <source>
        <dbReference type="Proteomes" id="UP000054321"/>
    </source>
</evidence>
<sequence length="489" mass="54384">MFRDAGSPWSRSITTGASTYLVVLATVSLFALASPVLAQPDQIPLVSNPATSTGEPNGLISVMIVGDSITQGQEGDWTWRYRIWQWFKDEGIEVDFVGPWWGTWSSEKADPLSEQLLSCSPLDGSEPPTQKMSGGYAVGVDPAFDSDHFSAWGRQLAQDNALIREMVTTYQPDYLLVLLGFNDIGWFVSDARGTFESMITFIGEARTAKPDIKMALGNVPQRRFMSGRYDLPVQTDIYNRMLEAAIPRWSTPMSQIELVRMQENYECDIDGCPAGYDGLHPNALGEYQIAQAFSRTLLSNFSLGKTELAIPAHIPDRPLSIPTHFHAVSTSKGITVTWDIVYGATGYDLEYRLVGTDDCGVIYLGINRYDTSWVLDGWEYIFKIRSRYGETTTEWSDPVSAVYHSRTPVGEISRVREEGISGYCTDHIGHELDGRPPPYTVGTSLSLYNRQCSYSCSLADRLPSIMRNSLLVCQAVVEIYGGAKRSEEL</sequence>